<dbReference type="Gene3D" id="3.30.2220.30">
    <property type="match status" value="1"/>
</dbReference>
<dbReference type="InterPro" id="IPR038559">
    <property type="entry name" value="XkdN-like_sf"/>
</dbReference>
<protein>
    <recommendedName>
        <fullName evidence="3">Phage XkdN-like protein</fullName>
    </recommendedName>
</protein>
<dbReference type="GeneID" id="55603578"/>
<dbReference type="EMBL" id="LK985321">
    <property type="protein sequence ID" value="CDU85298.1"/>
    <property type="molecule type" value="Genomic_DNA"/>
</dbReference>
<sequence>MDNKKEMVTIEDILRRKEYFAKKSEETKQLYIPSLDGNIEISKPDRMLCLDAIEMEDAVEGDKYFVYEIVKSPNLKSEKLHAEFGCKDNPLDIVDVLKDNPLDIVDVLFEAGEITDIVKIATKFAGFGVVEEIEDLKN</sequence>
<reference evidence="1 2" key="1">
    <citation type="submission" date="2014-06" db="EMBL/GenBank/DDBJ databases">
        <authorList>
            <person name="Hargreaves K."/>
        </authorList>
    </citation>
    <scope>NUCLEOTIDE SEQUENCE [LARGE SCALE GENOMIC DNA]</scope>
</reference>
<dbReference type="RefSeq" id="YP_009833530.1">
    <property type="nucleotide sequence ID" value="NC_048665.1"/>
</dbReference>
<accession>A0A090D7W7</accession>
<keyword evidence="2" id="KW-1185">Reference proteome</keyword>
<proteinExistence type="predicted"/>
<evidence type="ECO:0008006" key="3">
    <source>
        <dbReference type="Google" id="ProtNLM"/>
    </source>
</evidence>
<evidence type="ECO:0000313" key="1">
    <source>
        <dbReference type="EMBL" id="CDU85298.1"/>
    </source>
</evidence>
<reference evidence="1 2" key="2">
    <citation type="submission" date="2014-09" db="EMBL/GenBank/DDBJ databases">
        <title>Abundant and diverse CRISPR spacers in Clostridium difficile strains and prophages target multiple phage types within this pathogen.</title>
        <authorList>
            <person name="Hargreaves K.R."/>
            <person name="Flores C."/>
            <person name="Lawley T.D."/>
            <person name="Clokie M.R.J."/>
        </authorList>
    </citation>
    <scope>NUCLEOTIDE SEQUENCE [LARGE SCALE GENOMIC DNA]</scope>
</reference>
<evidence type="ECO:0000313" key="2">
    <source>
        <dbReference type="Proteomes" id="UP000029365"/>
    </source>
</evidence>
<dbReference type="Proteomes" id="UP000029365">
    <property type="component" value="Segment"/>
</dbReference>
<dbReference type="KEGG" id="vg:55603578"/>
<gene>
    <name evidence="1" type="primary">phiCDHM14_gp11</name>
</gene>
<name>A0A090D7W7_9CAUD</name>
<organism evidence="1 2">
    <name type="scientific">Clostridium phage phiCDHM14</name>
    <dbReference type="NCBI Taxonomy" id="1522091"/>
    <lineage>
        <taxon>Viruses</taxon>
        <taxon>Duplodnaviria</taxon>
        <taxon>Heunggongvirae</taxon>
        <taxon>Uroviricota</taxon>
        <taxon>Caudoviricetes</taxon>
        <taxon>Sherbrookevirus</taxon>
        <taxon>Sherbrookevirus CDHM14</taxon>
    </lineage>
</organism>